<name>A0A0A9HC31_ARUDO</name>
<reference evidence="1" key="2">
    <citation type="journal article" date="2015" name="Data Brief">
        <title>Shoot transcriptome of the giant reed, Arundo donax.</title>
        <authorList>
            <person name="Barrero R.A."/>
            <person name="Guerrero F.D."/>
            <person name="Moolhuijzen P."/>
            <person name="Goolsby J.A."/>
            <person name="Tidwell J."/>
            <person name="Bellgard S.E."/>
            <person name="Bellgard M.I."/>
        </authorList>
    </citation>
    <scope>NUCLEOTIDE SEQUENCE</scope>
    <source>
        <tissue evidence="1">Shoot tissue taken approximately 20 cm above the soil surface</tissue>
    </source>
</reference>
<reference evidence="1" key="1">
    <citation type="submission" date="2014-09" db="EMBL/GenBank/DDBJ databases">
        <authorList>
            <person name="Magalhaes I.L.F."/>
            <person name="Oliveira U."/>
            <person name="Santos F.R."/>
            <person name="Vidigal T.H.D.A."/>
            <person name="Brescovit A.D."/>
            <person name="Santos A.J."/>
        </authorList>
    </citation>
    <scope>NUCLEOTIDE SEQUENCE</scope>
    <source>
        <tissue evidence="1">Shoot tissue taken approximately 20 cm above the soil surface</tissue>
    </source>
</reference>
<dbReference type="EMBL" id="GBRH01165495">
    <property type="protein sequence ID" value="JAE32401.1"/>
    <property type="molecule type" value="Transcribed_RNA"/>
</dbReference>
<sequence>MDNKCALHRSAHVKGFHNVLEQGKTWR</sequence>
<organism evidence="1">
    <name type="scientific">Arundo donax</name>
    <name type="common">Giant reed</name>
    <name type="synonym">Donax arundinaceus</name>
    <dbReference type="NCBI Taxonomy" id="35708"/>
    <lineage>
        <taxon>Eukaryota</taxon>
        <taxon>Viridiplantae</taxon>
        <taxon>Streptophyta</taxon>
        <taxon>Embryophyta</taxon>
        <taxon>Tracheophyta</taxon>
        <taxon>Spermatophyta</taxon>
        <taxon>Magnoliopsida</taxon>
        <taxon>Liliopsida</taxon>
        <taxon>Poales</taxon>
        <taxon>Poaceae</taxon>
        <taxon>PACMAD clade</taxon>
        <taxon>Arundinoideae</taxon>
        <taxon>Arundineae</taxon>
        <taxon>Arundo</taxon>
    </lineage>
</organism>
<protein>
    <submittedName>
        <fullName evidence="1">Uncharacterized protein</fullName>
    </submittedName>
</protein>
<proteinExistence type="predicted"/>
<dbReference type="AlphaFoldDB" id="A0A0A9HC31"/>
<accession>A0A0A9HC31</accession>
<evidence type="ECO:0000313" key="1">
    <source>
        <dbReference type="EMBL" id="JAE32401.1"/>
    </source>
</evidence>